<name>A0A3M6R4R4_9BURK</name>
<dbReference type="RefSeq" id="WP_122248086.1">
    <property type="nucleotide sequence ID" value="NZ_RDQK01000011.1"/>
</dbReference>
<accession>A0A3M6R4R4</accession>
<dbReference type="AlphaFoldDB" id="A0A3M6R4R4"/>
<feature type="transmembrane region" description="Helical" evidence="1">
    <location>
        <begin position="76"/>
        <end position="99"/>
    </location>
</feature>
<dbReference type="EMBL" id="RDQK01000011">
    <property type="protein sequence ID" value="RMX10211.1"/>
    <property type="molecule type" value="Genomic_DNA"/>
</dbReference>
<dbReference type="Proteomes" id="UP000281171">
    <property type="component" value="Unassembled WGS sequence"/>
</dbReference>
<evidence type="ECO:0008006" key="4">
    <source>
        <dbReference type="Google" id="ProtNLM"/>
    </source>
</evidence>
<feature type="transmembrane region" description="Helical" evidence="1">
    <location>
        <begin position="134"/>
        <end position="159"/>
    </location>
</feature>
<evidence type="ECO:0000256" key="1">
    <source>
        <dbReference type="SAM" id="Phobius"/>
    </source>
</evidence>
<comment type="caution">
    <text evidence="2">The sequence shown here is derived from an EMBL/GenBank/DDBJ whole genome shotgun (WGS) entry which is preliminary data.</text>
</comment>
<keyword evidence="1" id="KW-1133">Transmembrane helix</keyword>
<reference evidence="2 3" key="1">
    <citation type="submission" date="2018-10" db="EMBL/GenBank/DDBJ databases">
        <title>Comamonadaceae CDC group NO-1 genome sequencing and assembly.</title>
        <authorList>
            <person name="Bernier A.-M."/>
            <person name="Bernard K."/>
        </authorList>
    </citation>
    <scope>NUCLEOTIDE SEQUENCE [LARGE SCALE GENOMIC DNA]</scope>
    <source>
        <strain evidence="2 3">NML180581</strain>
    </source>
</reference>
<sequence>MPRLKHAGPIQNTKTEIRDAFWDTAPFLFSVFFTFLVIGALARQKNLGGLEAIFFTASMMSEPLQLTLLNAPLDGLTWLGIIASALSANLRFVVFTLAIKENLQGPIRRFIPALMVMANAAYMRMSMRQSAQKITAPYANAVCFSLYAAALLGTFLGYISGSLLGDALNRHASAALAIFLCAQIGKMCRDKKMLYTAAAVLLLCIGQIFLFSANHLLITLVCAIAITHLYDRR</sequence>
<organism evidence="2 3">
    <name type="scientific">Allofranklinella schreckenbergeri</name>
    <dbReference type="NCBI Taxonomy" id="1076744"/>
    <lineage>
        <taxon>Bacteria</taxon>
        <taxon>Pseudomonadati</taxon>
        <taxon>Pseudomonadota</taxon>
        <taxon>Betaproteobacteria</taxon>
        <taxon>Burkholderiales</taxon>
        <taxon>Comamonadaceae</taxon>
        <taxon>Allofranklinella</taxon>
    </lineage>
</organism>
<gene>
    <name evidence="2" type="ORF">EBQ24_05650</name>
</gene>
<keyword evidence="1" id="KW-0812">Transmembrane</keyword>
<dbReference type="InterPro" id="IPR011606">
    <property type="entry name" value="Brnchd-chn_aa_trnsp_permease"/>
</dbReference>
<protein>
    <recommendedName>
        <fullName evidence="4">Branched-chain amino acid ABC transporter permease</fullName>
    </recommendedName>
</protein>
<proteinExistence type="predicted"/>
<dbReference type="Pfam" id="PF03591">
    <property type="entry name" value="AzlC"/>
    <property type="match status" value="1"/>
</dbReference>
<feature type="transmembrane region" description="Helical" evidence="1">
    <location>
        <begin position="200"/>
        <end position="230"/>
    </location>
</feature>
<keyword evidence="1" id="KW-0472">Membrane</keyword>
<feature type="transmembrane region" description="Helical" evidence="1">
    <location>
        <begin position="20"/>
        <end position="42"/>
    </location>
</feature>
<evidence type="ECO:0000313" key="3">
    <source>
        <dbReference type="Proteomes" id="UP000281171"/>
    </source>
</evidence>
<evidence type="ECO:0000313" key="2">
    <source>
        <dbReference type="EMBL" id="RMX10211.1"/>
    </source>
</evidence>